<evidence type="ECO:0000256" key="4">
    <source>
        <dbReference type="ARBA" id="ARBA00022824"/>
    </source>
</evidence>
<dbReference type="InterPro" id="IPR035952">
    <property type="entry name" value="Rhomboid-like_sf"/>
</dbReference>
<dbReference type="Proteomes" id="UP000044602">
    <property type="component" value="Unassembled WGS sequence"/>
</dbReference>
<keyword evidence="4 7" id="KW-0256">Endoplasmic reticulum</keyword>
<dbReference type="SUPFAM" id="SSF144091">
    <property type="entry name" value="Rhomboid-like"/>
    <property type="match status" value="1"/>
</dbReference>
<proteinExistence type="inferred from homology"/>
<feature type="region of interest" description="Disordered" evidence="8">
    <location>
        <begin position="228"/>
        <end position="263"/>
    </location>
</feature>
<keyword evidence="6 7" id="KW-0472">Membrane</keyword>
<dbReference type="GO" id="GO:0005789">
    <property type="term" value="C:endoplasmic reticulum membrane"/>
    <property type="evidence" value="ECO:0007669"/>
    <property type="project" value="UniProtKB-SubCell"/>
</dbReference>
<evidence type="ECO:0000313" key="10">
    <source>
        <dbReference type="Proteomes" id="UP000044602"/>
    </source>
</evidence>
<comment type="function">
    <text evidence="7">May be involved in the degradation of misfolded endoplasmic reticulum (ER) luminal proteins.</text>
</comment>
<feature type="transmembrane region" description="Helical" evidence="7">
    <location>
        <begin position="142"/>
        <end position="165"/>
    </location>
</feature>
<feature type="transmembrane region" description="Helical" evidence="7">
    <location>
        <begin position="54"/>
        <end position="77"/>
    </location>
</feature>
<reference evidence="9 10" key="1">
    <citation type="submission" date="2015-05" db="EMBL/GenBank/DDBJ databases">
        <authorList>
            <person name="Wang D.B."/>
            <person name="Wang M."/>
        </authorList>
    </citation>
    <scope>NUCLEOTIDE SEQUENCE [LARGE SCALE GENOMIC DNA]</scope>
    <source>
        <strain evidence="9">VL1</strain>
    </source>
</reference>
<gene>
    <name evidence="9" type="ORF">BN1708_009077</name>
</gene>
<comment type="similarity">
    <text evidence="2 7">Belongs to the derlin family.</text>
</comment>
<protein>
    <recommendedName>
        <fullName evidence="7">Derlin</fullName>
    </recommendedName>
</protein>
<keyword evidence="5 7" id="KW-1133">Transmembrane helix</keyword>
<keyword evidence="10" id="KW-1185">Reference proteome</keyword>
<dbReference type="Pfam" id="PF04511">
    <property type="entry name" value="DER1"/>
    <property type="match status" value="1"/>
</dbReference>
<dbReference type="AlphaFoldDB" id="A0A0G4KDG5"/>
<evidence type="ECO:0000256" key="7">
    <source>
        <dbReference type="RuleBase" id="RU363059"/>
    </source>
</evidence>
<feature type="transmembrane region" description="Helical" evidence="7">
    <location>
        <begin position="97"/>
        <end position="130"/>
    </location>
</feature>
<feature type="compositionally biased region" description="Low complexity" evidence="8">
    <location>
        <begin position="234"/>
        <end position="246"/>
    </location>
</feature>
<organism evidence="9 10">
    <name type="scientific">Verticillium longisporum</name>
    <name type="common">Verticillium dahliae var. longisporum</name>
    <dbReference type="NCBI Taxonomy" id="100787"/>
    <lineage>
        <taxon>Eukaryota</taxon>
        <taxon>Fungi</taxon>
        <taxon>Dikarya</taxon>
        <taxon>Ascomycota</taxon>
        <taxon>Pezizomycotina</taxon>
        <taxon>Sordariomycetes</taxon>
        <taxon>Hypocreomycetidae</taxon>
        <taxon>Glomerellales</taxon>
        <taxon>Plectosphaerellaceae</taxon>
        <taxon>Verticillium</taxon>
    </lineage>
</organism>
<dbReference type="GO" id="GO:0006950">
    <property type="term" value="P:response to stress"/>
    <property type="evidence" value="ECO:0007669"/>
    <property type="project" value="UniProtKB-ARBA"/>
</dbReference>
<comment type="subcellular location">
    <subcellularLocation>
        <location evidence="1 7">Endoplasmic reticulum membrane</location>
        <topology evidence="1 7">Multi-pass membrane protein</topology>
    </subcellularLocation>
</comment>
<evidence type="ECO:0000256" key="2">
    <source>
        <dbReference type="ARBA" id="ARBA00008917"/>
    </source>
</evidence>
<feature type="transmembrane region" description="Helical" evidence="7">
    <location>
        <begin position="20"/>
        <end position="42"/>
    </location>
</feature>
<keyword evidence="3 7" id="KW-0812">Transmembrane</keyword>
<name>A0A0G4KDG5_VERLO</name>
<evidence type="ECO:0000256" key="3">
    <source>
        <dbReference type="ARBA" id="ARBA00022692"/>
    </source>
</evidence>
<sequence>MSSDMLDGYWRAPPIARTVATAAFVTSISVYLGALPAHWLTFMPEKLFTFPPQAWRIWSNFLVTGPQLSLLFDTYFLYSYTSALEVGNPRFSKKEDVIWYLLFVGGVITTIASWLFGGGFFLSALILAMCRTVTQDQRGQKASIYFITIPAQLMPFAMMLMSLLFPGGAMTFLMQLIGFFAAHLFDFLTRIYPTFTGGRNLLPTPGFLSRFIETPRILERNFGTAIRPRAAEPSTGRTTGAATGSGPLPEAWRTRGPGRRLGD</sequence>
<evidence type="ECO:0000256" key="1">
    <source>
        <dbReference type="ARBA" id="ARBA00004477"/>
    </source>
</evidence>
<evidence type="ECO:0000256" key="6">
    <source>
        <dbReference type="ARBA" id="ARBA00023136"/>
    </source>
</evidence>
<dbReference type="InterPro" id="IPR007599">
    <property type="entry name" value="DER1"/>
</dbReference>
<evidence type="ECO:0000313" key="9">
    <source>
        <dbReference type="EMBL" id="CRJ83568.1"/>
    </source>
</evidence>
<evidence type="ECO:0000256" key="5">
    <source>
        <dbReference type="ARBA" id="ARBA00022989"/>
    </source>
</evidence>
<accession>A0A0G4KDG5</accession>
<feature type="transmembrane region" description="Helical" evidence="7">
    <location>
        <begin position="171"/>
        <end position="189"/>
    </location>
</feature>
<evidence type="ECO:0000256" key="8">
    <source>
        <dbReference type="SAM" id="MobiDB-lite"/>
    </source>
</evidence>
<dbReference type="EMBL" id="CVQH01000225">
    <property type="protein sequence ID" value="CRJ83568.1"/>
    <property type="molecule type" value="Genomic_DNA"/>
</dbReference>
<dbReference type="STRING" id="100787.A0A0G4KDG5"/>
<dbReference type="PANTHER" id="PTHR11009">
    <property type="entry name" value="DER1-LIKE PROTEIN, DERLIN"/>
    <property type="match status" value="1"/>
</dbReference>